<organism evidence="2 3">
    <name type="scientific">Acinetobacter phage vB_AbaM_B09_Aci05</name>
    <dbReference type="NCBI Taxonomy" id="2315458"/>
    <lineage>
        <taxon>Viruses</taxon>
        <taxon>Duplodnaviria</taxon>
        <taxon>Heunggongvirae</taxon>
        <taxon>Uroviricota</taxon>
        <taxon>Caudoviricetes</taxon>
        <taxon>Saclayvirus</taxon>
        <taxon>Saclayvirus Aci05</taxon>
    </lineage>
</organism>
<protein>
    <submittedName>
        <fullName evidence="2">Uncharacterized protein</fullName>
    </submittedName>
</protein>
<feature type="transmembrane region" description="Helical" evidence="1">
    <location>
        <begin position="52"/>
        <end position="75"/>
    </location>
</feature>
<keyword evidence="3" id="KW-1185">Reference proteome</keyword>
<keyword evidence="1" id="KW-0472">Membrane</keyword>
<evidence type="ECO:0000256" key="1">
    <source>
        <dbReference type="SAM" id="Phobius"/>
    </source>
</evidence>
<dbReference type="Proteomes" id="UP000269940">
    <property type="component" value="Segment"/>
</dbReference>
<keyword evidence="1" id="KW-1133">Transmembrane helix</keyword>
<evidence type="ECO:0000313" key="2">
    <source>
        <dbReference type="EMBL" id="AYD82406.1"/>
    </source>
</evidence>
<name>A0A386KDQ3_9CAUD</name>
<dbReference type="EMBL" id="MH746814">
    <property type="protein sequence ID" value="AYD82406.1"/>
    <property type="molecule type" value="Genomic_DNA"/>
</dbReference>
<gene>
    <name evidence="2" type="ORF">Aci05_154</name>
</gene>
<reference evidence="2 3" key="1">
    <citation type="submission" date="2018-08" db="EMBL/GenBank/DDBJ databases">
        <title>Complete genome sequence of five Acinetobacter baumannii phages from Abidjan, Cote d'Ivoire.</title>
        <authorList>
            <person name="Essoh C."/>
            <person name="Vernadet J.-P."/>
            <person name="Vergnaud G."/>
            <person name="Resch G."/>
            <person name="Pourcel C."/>
        </authorList>
    </citation>
    <scope>NUCLEOTIDE SEQUENCE [LARGE SCALE GENOMIC DNA]</scope>
</reference>
<evidence type="ECO:0000313" key="3">
    <source>
        <dbReference type="Proteomes" id="UP000269940"/>
    </source>
</evidence>
<sequence>MNIIKVTKNYIISFNADNNVQYVKSKLNGKFAKHAEALEELKQLILEDKKQVVDAFIGLSICVLSVVIALSYIKFGISLDLGLIITTSVVSISGIGFALSNFNEGINNA</sequence>
<accession>A0A386KDQ3</accession>
<feature type="transmembrane region" description="Helical" evidence="1">
    <location>
        <begin position="81"/>
        <end position="102"/>
    </location>
</feature>
<proteinExistence type="predicted"/>
<keyword evidence="1" id="KW-0812">Transmembrane</keyword>